<proteinExistence type="predicted"/>
<keyword evidence="1" id="KW-0472">Membrane</keyword>
<accession>A0ABP9VTU5</accession>
<dbReference type="Proteomes" id="UP001416858">
    <property type="component" value="Unassembled WGS sequence"/>
</dbReference>
<keyword evidence="3" id="KW-1185">Reference proteome</keyword>
<reference evidence="2 3" key="1">
    <citation type="submission" date="2024-02" db="EMBL/GenBank/DDBJ databases">
        <title>Rhodopirellula caenicola NBRC 110016.</title>
        <authorList>
            <person name="Ichikawa N."/>
            <person name="Katano-Makiyama Y."/>
            <person name="Hidaka K."/>
        </authorList>
    </citation>
    <scope>NUCLEOTIDE SEQUENCE [LARGE SCALE GENOMIC DNA]</scope>
    <source>
        <strain evidence="2 3">NBRC 110016</strain>
    </source>
</reference>
<comment type="caution">
    <text evidence="2">The sequence shown here is derived from an EMBL/GenBank/DDBJ whole genome shotgun (WGS) entry which is preliminary data.</text>
</comment>
<dbReference type="RefSeq" id="WP_345685343.1">
    <property type="nucleotide sequence ID" value="NZ_BAABRO010000010.1"/>
</dbReference>
<dbReference type="EMBL" id="BAABRO010000010">
    <property type="protein sequence ID" value="GAA5508564.1"/>
    <property type="molecule type" value="Genomic_DNA"/>
</dbReference>
<organism evidence="2 3">
    <name type="scientific">Novipirellula caenicola</name>
    <dbReference type="NCBI Taxonomy" id="1536901"/>
    <lineage>
        <taxon>Bacteria</taxon>
        <taxon>Pseudomonadati</taxon>
        <taxon>Planctomycetota</taxon>
        <taxon>Planctomycetia</taxon>
        <taxon>Pirellulales</taxon>
        <taxon>Pirellulaceae</taxon>
        <taxon>Novipirellula</taxon>
    </lineage>
</organism>
<evidence type="ECO:0000313" key="2">
    <source>
        <dbReference type="EMBL" id="GAA5508564.1"/>
    </source>
</evidence>
<keyword evidence="1" id="KW-0812">Transmembrane</keyword>
<protein>
    <submittedName>
        <fullName evidence="2">Uncharacterized protein</fullName>
    </submittedName>
</protein>
<keyword evidence="1" id="KW-1133">Transmembrane helix</keyword>
<name>A0ABP9VTU5_9BACT</name>
<evidence type="ECO:0000256" key="1">
    <source>
        <dbReference type="SAM" id="Phobius"/>
    </source>
</evidence>
<evidence type="ECO:0000313" key="3">
    <source>
        <dbReference type="Proteomes" id="UP001416858"/>
    </source>
</evidence>
<sequence length="49" mass="5662">MQDALDQVLKFGQFAMFVIAVTVGIMLLLSIVDRHPRDKNSRDERDSRK</sequence>
<feature type="transmembrane region" description="Helical" evidence="1">
    <location>
        <begin position="12"/>
        <end position="32"/>
    </location>
</feature>
<gene>
    <name evidence="2" type="ORF">Rcae01_04031</name>
</gene>